<dbReference type="InterPro" id="IPR013087">
    <property type="entry name" value="Znf_C2H2_type"/>
</dbReference>
<feature type="domain" description="C2H2-type" evidence="7">
    <location>
        <begin position="299"/>
        <end position="326"/>
    </location>
</feature>
<dbReference type="GO" id="GO:0008270">
    <property type="term" value="F:zinc ion binding"/>
    <property type="evidence" value="ECO:0007669"/>
    <property type="project" value="UniProtKB-KW"/>
</dbReference>
<protein>
    <recommendedName>
        <fullName evidence="7">C2H2-type domain-containing protein</fullName>
    </recommendedName>
</protein>
<evidence type="ECO:0000313" key="8">
    <source>
        <dbReference type="Ensembl" id="ENSKMAP00000022341.1"/>
    </source>
</evidence>
<dbReference type="GO" id="GO:0005634">
    <property type="term" value="C:nucleus"/>
    <property type="evidence" value="ECO:0007669"/>
    <property type="project" value="UniProtKB-ARBA"/>
</dbReference>
<feature type="domain" description="C2H2-type" evidence="7">
    <location>
        <begin position="327"/>
        <end position="354"/>
    </location>
</feature>
<evidence type="ECO:0000256" key="3">
    <source>
        <dbReference type="ARBA" id="ARBA00022771"/>
    </source>
</evidence>
<dbReference type="PROSITE" id="PS50157">
    <property type="entry name" value="ZINC_FINGER_C2H2_2"/>
    <property type="match status" value="5"/>
</dbReference>
<dbReference type="PROSITE" id="PS00028">
    <property type="entry name" value="ZINC_FINGER_C2H2_1"/>
    <property type="match status" value="5"/>
</dbReference>
<keyword evidence="2" id="KW-0677">Repeat</keyword>
<feature type="domain" description="C2H2-type" evidence="7">
    <location>
        <begin position="215"/>
        <end position="242"/>
    </location>
</feature>
<organism evidence="8 9">
    <name type="scientific">Kryptolebias marmoratus</name>
    <name type="common">Mangrove killifish</name>
    <name type="synonym">Rivulus marmoratus</name>
    <dbReference type="NCBI Taxonomy" id="37003"/>
    <lineage>
        <taxon>Eukaryota</taxon>
        <taxon>Metazoa</taxon>
        <taxon>Chordata</taxon>
        <taxon>Craniata</taxon>
        <taxon>Vertebrata</taxon>
        <taxon>Euteleostomi</taxon>
        <taxon>Actinopterygii</taxon>
        <taxon>Neopterygii</taxon>
        <taxon>Teleostei</taxon>
        <taxon>Neoteleostei</taxon>
        <taxon>Acanthomorphata</taxon>
        <taxon>Ovalentaria</taxon>
        <taxon>Atherinomorphae</taxon>
        <taxon>Cyprinodontiformes</taxon>
        <taxon>Rivulidae</taxon>
        <taxon>Kryptolebias</taxon>
    </lineage>
</organism>
<accession>A0A3Q3B0G0</accession>
<keyword evidence="4" id="KW-0862">Zinc</keyword>
<evidence type="ECO:0000259" key="7">
    <source>
        <dbReference type="PROSITE" id="PS50157"/>
    </source>
</evidence>
<keyword evidence="3 5" id="KW-0863">Zinc-finger</keyword>
<dbReference type="SMART" id="SM00355">
    <property type="entry name" value="ZnF_C2H2"/>
    <property type="match status" value="5"/>
</dbReference>
<feature type="domain" description="C2H2-type" evidence="7">
    <location>
        <begin position="355"/>
        <end position="382"/>
    </location>
</feature>
<dbReference type="SUPFAM" id="SSF57667">
    <property type="entry name" value="beta-beta-alpha zinc fingers"/>
    <property type="match status" value="4"/>
</dbReference>
<feature type="compositionally biased region" description="Acidic residues" evidence="6">
    <location>
        <begin position="167"/>
        <end position="179"/>
    </location>
</feature>
<evidence type="ECO:0000256" key="4">
    <source>
        <dbReference type="ARBA" id="ARBA00022833"/>
    </source>
</evidence>
<keyword evidence="9" id="KW-1185">Reference proteome</keyword>
<evidence type="ECO:0000256" key="2">
    <source>
        <dbReference type="ARBA" id="ARBA00022737"/>
    </source>
</evidence>
<evidence type="ECO:0000256" key="5">
    <source>
        <dbReference type="PROSITE-ProRule" id="PRU00042"/>
    </source>
</evidence>
<sequence>MMKRSLCSPSFISTKWRTEIFQPAAQLIRWKQQLMKRTVEEQEVPGNQTTAAPQRLNSVRIMKMTRMRRMLTVMVPAHVQQMVLIKEEASEEWRPGVDQLDPEPLNIKEEEETDVSRFSVSAVPVKSEDDEEKPLSADQMEAAADEEDCGGAGSTRKPDDCSSSETELSEDYEDDEDEKNPDCQLKNLSDSGPKPEDGKKEWKESRAVNTVSKCLSCSECGKQYVNNRSLQRHMTCHPGVRSSSCLGNKKSVRVKKTVESHRTVQTEPKSFRCLDCNKIFNKKANLNRHLRVHTGDKPVECDDCGERFSYKTTLNRHMRIHTGDKPFPCDVCGQRFSQKSTLNSHIRIHTGEKPFPCDVCELRFSRKHHLKRHTRIHTGDKKFSCKTLNGSCVPTRGHSELNVCSSKVCCQIVCVERKFKSSWRKLCV</sequence>
<evidence type="ECO:0000313" key="9">
    <source>
        <dbReference type="Proteomes" id="UP000264800"/>
    </source>
</evidence>
<dbReference type="PANTHER" id="PTHR19818:SF158">
    <property type="entry name" value="C2H2-TYPE DOMAIN-CONTAINING PROTEIN-RELATED"/>
    <property type="match status" value="1"/>
</dbReference>
<dbReference type="AlphaFoldDB" id="A0A3Q3B0G0"/>
<feature type="compositionally biased region" description="Basic and acidic residues" evidence="6">
    <location>
        <begin position="193"/>
        <end position="204"/>
    </location>
</feature>
<evidence type="ECO:0000256" key="6">
    <source>
        <dbReference type="SAM" id="MobiDB-lite"/>
    </source>
</evidence>
<dbReference type="Gene3D" id="3.30.160.60">
    <property type="entry name" value="Classic Zinc Finger"/>
    <property type="match status" value="5"/>
</dbReference>
<dbReference type="PANTHER" id="PTHR19818">
    <property type="entry name" value="ZINC FINGER PROTEIN ZIC AND GLI"/>
    <property type="match status" value="1"/>
</dbReference>
<dbReference type="GO" id="GO:0000978">
    <property type="term" value="F:RNA polymerase II cis-regulatory region sequence-specific DNA binding"/>
    <property type="evidence" value="ECO:0007669"/>
    <property type="project" value="TreeGrafter"/>
</dbReference>
<dbReference type="InterPro" id="IPR050329">
    <property type="entry name" value="GLI_C2H2-zinc-finger"/>
</dbReference>
<name>A0A3Q3B0G0_KRYMA</name>
<dbReference type="Ensembl" id="ENSKMAT00000022626.1">
    <property type="protein sequence ID" value="ENSKMAP00000022341.1"/>
    <property type="gene ID" value="ENSKMAG00000016588.1"/>
</dbReference>
<dbReference type="GO" id="GO:0000981">
    <property type="term" value="F:DNA-binding transcription factor activity, RNA polymerase II-specific"/>
    <property type="evidence" value="ECO:0007669"/>
    <property type="project" value="TreeGrafter"/>
</dbReference>
<dbReference type="Pfam" id="PF00096">
    <property type="entry name" value="zf-C2H2"/>
    <property type="match status" value="5"/>
</dbReference>
<reference evidence="8" key="2">
    <citation type="submission" date="2025-09" db="UniProtKB">
        <authorList>
            <consortium name="Ensembl"/>
        </authorList>
    </citation>
    <scope>IDENTIFICATION</scope>
</reference>
<proteinExistence type="predicted"/>
<feature type="domain" description="C2H2-type" evidence="7">
    <location>
        <begin position="271"/>
        <end position="298"/>
    </location>
</feature>
<keyword evidence="1" id="KW-0479">Metal-binding</keyword>
<dbReference type="FunFam" id="3.30.160.60:FF:000912">
    <property type="entry name" value="Zinc finger protein 660"/>
    <property type="match status" value="2"/>
</dbReference>
<dbReference type="GeneTree" id="ENSGT00950000182774"/>
<dbReference type="Proteomes" id="UP000264800">
    <property type="component" value="Unplaced"/>
</dbReference>
<dbReference type="GO" id="GO:0045944">
    <property type="term" value="P:positive regulation of transcription by RNA polymerase II"/>
    <property type="evidence" value="ECO:0007669"/>
    <property type="project" value="UniProtKB-ARBA"/>
</dbReference>
<evidence type="ECO:0000256" key="1">
    <source>
        <dbReference type="ARBA" id="ARBA00022723"/>
    </source>
</evidence>
<dbReference type="FunFam" id="3.30.160.60:FF:001818">
    <property type="entry name" value="GDNF-inducible zinc finger protein 1 isoform X1"/>
    <property type="match status" value="1"/>
</dbReference>
<feature type="region of interest" description="Disordered" evidence="6">
    <location>
        <begin position="89"/>
        <end position="204"/>
    </location>
</feature>
<dbReference type="FunFam" id="3.30.160.60:FF:003287">
    <property type="entry name" value="Zgc:113343"/>
    <property type="match status" value="1"/>
</dbReference>
<reference evidence="8" key="1">
    <citation type="submission" date="2025-08" db="UniProtKB">
        <authorList>
            <consortium name="Ensembl"/>
        </authorList>
    </citation>
    <scope>IDENTIFICATION</scope>
</reference>
<dbReference type="InterPro" id="IPR036236">
    <property type="entry name" value="Znf_C2H2_sf"/>
</dbReference>